<evidence type="ECO:0000256" key="11">
    <source>
        <dbReference type="ARBA" id="ARBA00022843"/>
    </source>
</evidence>
<dbReference type="GO" id="GO:0048268">
    <property type="term" value="P:clathrin coat assembly"/>
    <property type="evidence" value="ECO:0007669"/>
    <property type="project" value="InterPro"/>
</dbReference>
<dbReference type="PROSITE" id="PS50942">
    <property type="entry name" value="ENTH"/>
    <property type="match status" value="1"/>
</dbReference>
<evidence type="ECO:0000259" key="23">
    <source>
        <dbReference type="PROSITE" id="PS50942"/>
    </source>
</evidence>
<keyword evidence="24" id="KW-1185">Reference proteome</keyword>
<evidence type="ECO:0000256" key="8">
    <source>
        <dbReference type="ARBA" id="ARBA00022499"/>
    </source>
</evidence>
<dbReference type="GO" id="GO:0030136">
    <property type="term" value="C:clathrin-coated vesicle"/>
    <property type="evidence" value="ECO:0007669"/>
    <property type="project" value="UniProtKB-SubCell"/>
</dbReference>
<dbReference type="CDD" id="cd16985">
    <property type="entry name" value="ANTH_N_AP180"/>
    <property type="match status" value="1"/>
</dbReference>
<dbReference type="GO" id="GO:0016185">
    <property type="term" value="P:synaptic vesicle budding from presynaptic endocytic zone membrane"/>
    <property type="evidence" value="ECO:0007669"/>
    <property type="project" value="TreeGrafter"/>
</dbReference>
<evidence type="ECO:0000256" key="20">
    <source>
        <dbReference type="ARBA" id="ARBA00068054"/>
    </source>
</evidence>
<keyword evidence="9" id="KW-0597">Phosphoprotein</keyword>
<comment type="similarity">
    <text evidence="6">Belongs to the PICALM/SNAP91 family.</text>
</comment>
<evidence type="ECO:0000256" key="9">
    <source>
        <dbReference type="ARBA" id="ARBA00022553"/>
    </source>
</evidence>
<dbReference type="GO" id="GO:0098894">
    <property type="term" value="C:extrinsic component of presynaptic endocytic zone membrane"/>
    <property type="evidence" value="ECO:0007669"/>
    <property type="project" value="TreeGrafter"/>
</dbReference>
<keyword evidence="14" id="KW-0472">Membrane</keyword>
<dbReference type="CTD" id="8301"/>
<keyword evidence="10" id="KW-0254">Endocytosis</keyword>
<dbReference type="Gene3D" id="1.25.40.90">
    <property type="match status" value="1"/>
</dbReference>
<dbReference type="SMART" id="SM00273">
    <property type="entry name" value="ENTH"/>
    <property type="match status" value="1"/>
</dbReference>
<keyword evidence="17" id="KW-0968">Cytoplasmic vesicle</keyword>
<keyword evidence="13" id="KW-0333">Golgi apparatus</keyword>
<evidence type="ECO:0000256" key="13">
    <source>
        <dbReference type="ARBA" id="ARBA00023034"/>
    </source>
</evidence>
<sequence length="601" mass="65316">MSGQSLTDRITAAQHSVTGSAVSKTVCKATTHEVMGPKKKHLDYLIQCTNEMNVNIPQLADSLFERTTNSSWVVVFKSLITTHHLMVYGNERFIQYLASRNTLFNLSNFLDKSGLQGYDMSTFIRRYSRYLNEKAVSYRQVAFDFTKVKRGADGVMRTMSTEKLLKTVPIIQNQMDALLDFNVNSNELTNGVINAAFMLLFKDAIRLFAAYNEGIINLLEKYFDMKKNQCKEGLDIYKKFLTRMTRISEFLKVAEQVGIDRGDIPDLSQAPSSLLDALEQHLASLEGKKIKDSTAASRATTLSNAVSSLASTGLSLTKVDEREKQAALEEEQARLKALKEQRLKELAKKPHTSLTTAASPVSTAAGSIMTTPAIDIFSTPSSSNSTSKLPNDLLDLQPTFHPSVHPISAAPQVGSTWGGFTPSPVAQPQPSAGLNVDFESVFGNKSSNVVPDSGGFDELGGLLKPTVASQNQSLPVAKVPPNKLVSDDLDSSLANLVGNLGIGNGTTKNDVNWTQPGEKKLTGGSNWQPKIAPTTAWNAPTLAPPVMAYPATTPTGMMGYVMPSQMGGIPVMTQPTLIYSQPVMRPPNPFSPVPGAQIQFM</sequence>
<evidence type="ECO:0000256" key="17">
    <source>
        <dbReference type="ARBA" id="ARBA00023329"/>
    </source>
</evidence>
<dbReference type="AlphaFoldDB" id="A0A6J2GJZ7"/>
<dbReference type="SUPFAM" id="SSF89009">
    <property type="entry name" value="GAT-like domain"/>
    <property type="match status" value="1"/>
</dbReference>
<gene>
    <name evidence="25" type="primary">PICALM</name>
</gene>
<keyword evidence="12" id="KW-0007">Acetylation</keyword>
<keyword evidence="11" id="KW-0832">Ubl conjugation</keyword>
<keyword evidence="8" id="KW-1017">Isopeptide bond</keyword>
<dbReference type="PANTHER" id="PTHR22951">
    <property type="entry name" value="CLATHRIN ASSEMBLY PROTEIN"/>
    <property type="match status" value="1"/>
</dbReference>
<evidence type="ECO:0000256" key="10">
    <source>
        <dbReference type="ARBA" id="ARBA00022583"/>
    </source>
</evidence>
<comment type="function">
    <text evidence="18">Cytoplasmic adapter protein that plays a critical role in clathrin-mediated endocytosis which is important in processes such as internalization of cell receptors, synaptic transmission or removal of apoptotic cells. Recruits AP-2 and attaches clathrin triskelions to the cytoplasmic side of plasma membrane leading to clathrin-coated vesicles (CCVs) assembly. Furthermore, regulates clathrin-coated vesicle size and maturation by directly sensing and driving membrane curvature. In addition to binding to clathrin, mediates the endocytosis of small R-SNARES (Soluble NSF Attachment Protein REceptors) between plasma membranes and endosomes including VAMP2, VAMP3, VAMP4, VAMP7 or VAMP8. In turn, PICALM-dependent SNARE endocytosis is required for the formation and maturation of autophagic precursors. Modulates thereby autophagy and the turnover of autophagy substrates such as MAPT/TAU or amyloid precursor protein cleaved C-terminal fragment (APP-CTF).</text>
</comment>
<organism evidence="24 25">
    <name type="scientific">Pipra filicauda</name>
    <name type="common">Wire-tailed manakin</name>
    <dbReference type="NCBI Taxonomy" id="649802"/>
    <lineage>
        <taxon>Eukaryota</taxon>
        <taxon>Metazoa</taxon>
        <taxon>Chordata</taxon>
        <taxon>Craniata</taxon>
        <taxon>Vertebrata</taxon>
        <taxon>Euteleostomi</taxon>
        <taxon>Archelosauria</taxon>
        <taxon>Archosauria</taxon>
        <taxon>Dinosauria</taxon>
        <taxon>Saurischia</taxon>
        <taxon>Theropoda</taxon>
        <taxon>Coelurosauria</taxon>
        <taxon>Aves</taxon>
        <taxon>Neognathae</taxon>
        <taxon>Neoaves</taxon>
        <taxon>Telluraves</taxon>
        <taxon>Australaves</taxon>
        <taxon>Passeriformes</taxon>
        <taxon>Pipridae</taxon>
        <taxon>Pipra</taxon>
    </lineage>
</organism>
<protein>
    <recommendedName>
        <fullName evidence="20">Phosphatidylinositol-binding clathrin assembly protein</fullName>
    </recommendedName>
</protein>
<evidence type="ECO:0000256" key="3">
    <source>
        <dbReference type="ARBA" id="ARBA00004236"/>
    </source>
</evidence>
<dbReference type="InterPro" id="IPR011417">
    <property type="entry name" value="ANTH_dom"/>
</dbReference>
<evidence type="ECO:0000256" key="22">
    <source>
        <dbReference type="SAM" id="MobiDB-lite"/>
    </source>
</evidence>
<evidence type="ECO:0000256" key="15">
    <source>
        <dbReference type="ARBA" id="ARBA00023176"/>
    </source>
</evidence>
<evidence type="ECO:0000313" key="24">
    <source>
        <dbReference type="Proteomes" id="UP000504627"/>
    </source>
</evidence>
<evidence type="ECO:0000256" key="6">
    <source>
        <dbReference type="ARBA" id="ARBA00008011"/>
    </source>
</evidence>
<dbReference type="GeneID" id="113987282"/>
<evidence type="ECO:0000256" key="19">
    <source>
        <dbReference type="ARBA" id="ARBA00061829"/>
    </source>
</evidence>
<name>A0A6J2GJZ7_9PASS</name>
<dbReference type="SUPFAM" id="SSF48464">
    <property type="entry name" value="ENTH/VHS domain"/>
    <property type="match status" value="1"/>
</dbReference>
<keyword evidence="7" id="KW-1003">Cell membrane</keyword>
<dbReference type="InterPro" id="IPR045192">
    <property type="entry name" value="AP180-like"/>
</dbReference>
<dbReference type="InterPro" id="IPR014712">
    <property type="entry name" value="ANTH_dom_sf"/>
</dbReference>
<dbReference type="Proteomes" id="UP000504627">
    <property type="component" value="Unplaced"/>
</dbReference>
<dbReference type="FunFam" id="1.20.58.150:FF:000001">
    <property type="entry name" value="phosphatidylinositol-binding clathrin assembly protein-like isoform X1"/>
    <property type="match status" value="1"/>
</dbReference>
<evidence type="ECO:0000256" key="4">
    <source>
        <dbReference type="ARBA" id="ARBA00004555"/>
    </source>
</evidence>
<keyword evidence="16" id="KW-0539">Nucleus</keyword>
<evidence type="ECO:0000256" key="21">
    <source>
        <dbReference type="SAM" id="Coils"/>
    </source>
</evidence>
<feature type="domain" description="ENTH" evidence="23">
    <location>
        <begin position="14"/>
        <end position="145"/>
    </location>
</feature>
<evidence type="ECO:0000256" key="7">
    <source>
        <dbReference type="ARBA" id="ARBA00022475"/>
    </source>
</evidence>
<dbReference type="GO" id="GO:0005905">
    <property type="term" value="C:clathrin-coated pit"/>
    <property type="evidence" value="ECO:0007669"/>
    <property type="project" value="UniProtKB-SubCell"/>
</dbReference>
<dbReference type="GO" id="GO:0005634">
    <property type="term" value="C:nucleus"/>
    <property type="evidence" value="ECO:0007669"/>
    <property type="project" value="UniProtKB-SubCell"/>
</dbReference>
<dbReference type="FunFam" id="1.25.40.90:FF:000001">
    <property type="entry name" value="phosphatidylinositol-binding clathrin assembly protein-like isoform X1"/>
    <property type="match status" value="1"/>
</dbReference>
<proteinExistence type="inferred from homology"/>
<comment type="subcellular location">
    <subcellularLocation>
        <location evidence="3">Cell membrane</location>
    </subcellularLocation>
    <subcellularLocation>
        <location evidence="2">Cytoplasmic vesicle</location>
        <location evidence="2">Clathrin-coated vesicle</location>
    </subcellularLocation>
    <subcellularLocation>
        <location evidence="4">Golgi apparatus</location>
    </subcellularLocation>
    <subcellularLocation>
        <location evidence="5">Membrane</location>
        <location evidence="5">Clathrin-coated pit</location>
    </subcellularLocation>
    <subcellularLocation>
        <location evidence="1">Nucleus</location>
    </subcellularLocation>
</comment>
<dbReference type="GO" id="GO:0005794">
    <property type="term" value="C:Golgi apparatus"/>
    <property type="evidence" value="ECO:0007669"/>
    <property type="project" value="UniProtKB-SubCell"/>
</dbReference>
<dbReference type="GO" id="GO:0072583">
    <property type="term" value="P:clathrin-dependent endocytosis"/>
    <property type="evidence" value="ECO:0007669"/>
    <property type="project" value="InterPro"/>
</dbReference>
<evidence type="ECO:0000256" key="18">
    <source>
        <dbReference type="ARBA" id="ARBA00055144"/>
    </source>
</evidence>
<keyword evidence="21" id="KW-0175">Coiled coil</keyword>
<evidence type="ECO:0000313" key="25">
    <source>
        <dbReference type="RefSeq" id="XP_027575650.1"/>
    </source>
</evidence>
<evidence type="ECO:0000256" key="16">
    <source>
        <dbReference type="ARBA" id="ARBA00023242"/>
    </source>
</evidence>
<dbReference type="Gene3D" id="1.20.58.150">
    <property type="entry name" value="ANTH domain"/>
    <property type="match status" value="1"/>
</dbReference>
<dbReference type="InterPro" id="IPR008942">
    <property type="entry name" value="ENTH_VHS"/>
</dbReference>
<dbReference type="GO" id="GO:0005546">
    <property type="term" value="F:phosphatidylinositol-4,5-bisphosphate binding"/>
    <property type="evidence" value="ECO:0007669"/>
    <property type="project" value="TreeGrafter"/>
</dbReference>
<dbReference type="RefSeq" id="XP_027575650.1">
    <property type="nucleotide sequence ID" value="XM_027719849.2"/>
</dbReference>
<comment type="subunit">
    <text evidence="19">Binds to clathrin; involves primarily the C-terminal sequences, but the full-length protein is required for full binding capacity. Binds phosphatidylinositol 4,5- bisphosphate. Interacts with PIMREG; this interaction may change the subcellular location into the nucleus. Interacts with AP2A1 (via its alpha-appendage domain). Interacts (via N-terminus) with VAMP2; VAMP3; VAMP7 and VAMP8 (Via N-terminus). Interacts with LC3/MAP1LC3A.</text>
</comment>
<dbReference type="GO" id="GO:0005545">
    <property type="term" value="F:1-phosphatidylinositol binding"/>
    <property type="evidence" value="ECO:0007669"/>
    <property type="project" value="InterPro"/>
</dbReference>
<feature type="region of interest" description="Disordered" evidence="22">
    <location>
        <begin position="508"/>
        <end position="528"/>
    </location>
</feature>
<dbReference type="GO" id="GO:0032050">
    <property type="term" value="F:clathrin heavy chain binding"/>
    <property type="evidence" value="ECO:0007669"/>
    <property type="project" value="TreeGrafter"/>
</dbReference>
<dbReference type="GO" id="GO:0008021">
    <property type="term" value="C:synaptic vesicle"/>
    <property type="evidence" value="ECO:0007669"/>
    <property type="project" value="TreeGrafter"/>
</dbReference>
<evidence type="ECO:0000256" key="12">
    <source>
        <dbReference type="ARBA" id="ARBA00022990"/>
    </source>
</evidence>
<accession>A0A6J2GJZ7</accession>
<keyword evidence="15" id="KW-0168">Coated pit</keyword>
<evidence type="ECO:0000256" key="1">
    <source>
        <dbReference type="ARBA" id="ARBA00004123"/>
    </source>
</evidence>
<evidence type="ECO:0000256" key="14">
    <source>
        <dbReference type="ARBA" id="ARBA00023136"/>
    </source>
</evidence>
<dbReference type="PANTHER" id="PTHR22951:SF16">
    <property type="entry name" value="PHOSPHATIDYLINOSITOL-BINDING CLATHRIN ASSEMBLY PROTEIN"/>
    <property type="match status" value="1"/>
</dbReference>
<evidence type="ECO:0000256" key="2">
    <source>
        <dbReference type="ARBA" id="ARBA00004132"/>
    </source>
</evidence>
<reference evidence="25" key="1">
    <citation type="submission" date="2025-08" db="UniProtKB">
        <authorList>
            <consortium name="RefSeq"/>
        </authorList>
    </citation>
    <scope>IDENTIFICATION</scope>
    <source>
        <tissue evidence="25">Muscle</tissue>
    </source>
</reference>
<dbReference type="Pfam" id="PF07651">
    <property type="entry name" value="ANTH"/>
    <property type="match status" value="1"/>
</dbReference>
<dbReference type="GO" id="GO:0000149">
    <property type="term" value="F:SNARE binding"/>
    <property type="evidence" value="ECO:0007669"/>
    <property type="project" value="TreeGrafter"/>
</dbReference>
<evidence type="ECO:0000256" key="5">
    <source>
        <dbReference type="ARBA" id="ARBA00004600"/>
    </source>
</evidence>
<feature type="coiled-coil region" evidence="21">
    <location>
        <begin position="321"/>
        <end position="348"/>
    </location>
</feature>
<dbReference type="InterPro" id="IPR013809">
    <property type="entry name" value="ENTH"/>
</dbReference>